<dbReference type="PANTHER" id="PTHR42964:SF1">
    <property type="entry name" value="POLYKETIDE BIOSYNTHESIS ENOYL-COA HYDRATASE PKSH-RELATED"/>
    <property type="match status" value="1"/>
</dbReference>
<dbReference type="RefSeq" id="WP_008246141.1">
    <property type="nucleotide sequence ID" value="NZ_CP014544.1"/>
</dbReference>
<dbReference type="KEGG" id="zal:AZF00_04100"/>
<dbReference type="Gene3D" id="3.90.226.10">
    <property type="entry name" value="2-enoyl-CoA Hydratase, Chain A, domain 1"/>
    <property type="match status" value="1"/>
</dbReference>
<comment type="similarity">
    <text evidence="1 2">Belongs to the enoyl-CoA hydratase/isomerase family.</text>
</comment>
<evidence type="ECO:0000313" key="3">
    <source>
        <dbReference type="EMBL" id="AMO67528.1"/>
    </source>
</evidence>
<dbReference type="Gene3D" id="1.10.12.10">
    <property type="entry name" value="Lyase 2-enoyl-coa Hydratase, Chain A, domain 2"/>
    <property type="match status" value="1"/>
</dbReference>
<dbReference type="CDD" id="cd06558">
    <property type="entry name" value="crotonase-like"/>
    <property type="match status" value="1"/>
</dbReference>
<organism evidence="3 4">
    <name type="scientific">Zhongshania aliphaticivorans</name>
    <dbReference type="NCBI Taxonomy" id="1470434"/>
    <lineage>
        <taxon>Bacteria</taxon>
        <taxon>Pseudomonadati</taxon>
        <taxon>Pseudomonadota</taxon>
        <taxon>Gammaproteobacteria</taxon>
        <taxon>Cellvibrionales</taxon>
        <taxon>Spongiibacteraceae</taxon>
        <taxon>Zhongshania</taxon>
    </lineage>
</organism>
<dbReference type="Proteomes" id="UP000074119">
    <property type="component" value="Chromosome"/>
</dbReference>
<evidence type="ECO:0000313" key="4">
    <source>
        <dbReference type="Proteomes" id="UP000074119"/>
    </source>
</evidence>
<name>A0A127M2S8_9GAMM</name>
<proteinExistence type="inferred from homology"/>
<evidence type="ECO:0000256" key="2">
    <source>
        <dbReference type="RuleBase" id="RU003707"/>
    </source>
</evidence>
<evidence type="ECO:0000256" key="1">
    <source>
        <dbReference type="ARBA" id="ARBA00005254"/>
    </source>
</evidence>
<sequence length="263" mass="28502">MADAPIQYTVDARGVATVTLIRPEIHNAFDDTVVAALSEAFTKAAQDDSVRALILASTGKSFCAGGDLNWMRRMAQYGYEENLRDSELLAEMLRRLNTLPKLTIARVQGAAFGGGVGLVSCCDIAVASPAAAFCLSEVKVGMIPATISPYVINAIGERASRRYFTTAELIDAAKARELGLVTELVESEAHLDEGIERILKSLLRNGPRGVAEAKRLIMDYANREITPELIADSSKRIAETRGSTEGQEGLTAFLEKRKPNWIV</sequence>
<dbReference type="InterPro" id="IPR051683">
    <property type="entry name" value="Enoyl-CoA_Hydratase/Isomerase"/>
</dbReference>
<gene>
    <name evidence="3" type="ORF">AZF00_04100</name>
</gene>
<dbReference type="EMBL" id="CP014544">
    <property type="protein sequence ID" value="AMO67528.1"/>
    <property type="molecule type" value="Genomic_DNA"/>
</dbReference>
<dbReference type="SUPFAM" id="SSF52096">
    <property type="entry name" value="ClpP/crotonase"/>
    <property type="match status" value="1"/>
</dbReference>
<dbReference type="InterPro" id="IPR001753">
    <property type="entry name" value="Enoyl-CoA_hydra/iso"/>
</dbReference>
<dbReference type="InterPro" id="IPR029045">
    <property type="entry name" value="ClpP/crotonase-like_dom_sf"/>
</dbReference>
<protein>
    <submittedName>
        <fullName evidence="3">Gamma-carboxygeranoyl-CoA hydratase</fullName>
    </submittedName>
</protein>
<reference evidence="3 4" key="1">
    <citation type="submission" date="2015-12" db="EMBL/GenBank/DDBJ databases">
        <authorList>
            <person name="Shamseldin A."/>
            <person name="Moawad H."/>
            <person name="Abd El-Rahim W.M."/>
            <person name="Sadowsky M.J."/>
        </authorList>
    </citation>
    <scope>NUCLEOTIDE SEQUENCE [LARGE SCALE GENOMIC DNA]</scope>
    <source>
        <strain evidence="3 4">SM2</strain>
    </source>
</reference>
<dbReference type="Pfam" id="PF00378">
    <property type="entry name" value="ECH_1"/>
    <property type="match status" value="1"/>
</dbReference>
<dbReference type="InterPro" id="IPR014748">
    <property type="entry name" value="Enoyl-CoA_hydra_C"/>
</dbReference>
<dbReference type="InterPro" id="IPR018376">
    <property type="entry name" value="Enoyl-CoA_hyd/isom_CS"/>
</dbReference>
<dbReference type="STRING" id="1470434.AZF00_04100"/>
<dbReference type="AlphaFoldDB" id="A0A127M2S8"/>
<dbReference type="PROSITE" id="PS00166">
    <property type="entry name" value="ENOYL_COA_HYDRATASE"/>
    <property type="match status" value="1"/>
</dbReference>
<accession>A0A127M2S8</accession>
<dbReference type="GO" id="GO:0003824">
    <property type="term" value="F:catalytic activity"/>
    <property type="evidence" value="ECO:0007669"/>
    <property type="project" value="InterPro"/>
</dbReference>
<dbReference type="PANTHER" id="PTHR42964">
    <property type="entry name" value="ENOYL-COA HYDRATASE"/>
    <property type="match status" value="1"/>
</dbReference>